<evidence type="ECO:0000313" key="4">
    <source>
        <dbReference type="Proteomes" id="UP000602647"/>
    </source>
</evidence>
<evidence type="ECO:0000313" key="3">
    <source>
        <dbReference type="EMBL" id="MBC6679393.1"/>
    </source>
</evidence>
<sequence>MNLKKSTGSGRAEKFVLRAAVMLLAFFMLFSLSGCRESKVIQEILYDQASEDIDYDNLTKVANNDENNKEKDPNLSKKKIDKSKRDADQKKVAAKKGTGKNEGKAAKEVGDEKAKDGKSNKKKKKDGKGKGEGEAAEGQNGGGASKDPNKRPINDESGNQVKKPEKVDSVVVAGSGAGLVQMLGGSDILAGTSESFANNSLAQSVFSGQGIGNAKQLWSGDGTTPMSDSSFEEVLRMKPDVCIGMGGESNFSDEQLKKLQKAGIYYMAIPRMNTADNIENAVTMMGDLIGDRSKRGGLNAKEKAAEYIDYCQNLVDEVTGKTGLFTWNNIDFNNDLSVSGLKRVSNASTEGSYTLYVSDWDSSATFQMSEGGSVIYKEKGVAVAPKGYSNSPLSYYLSVAGVCNNGARFSRGSEDEYAAIPLVINGQNPEINGSSLSIYNVRTESFLRAKAGDIDVSLGEQASGQNEFPAIIVESESVKSSIESSEMWKKRDRIKVGNETDIGFESNGTLIRSFSKGDYDIYVNPEGVCSWSKGSIESVLESVWAAWKFSGEYSESEVRDKISDFYSRFYGHTLSESELNDILNGK</sequence>
<dbReference type="PANTHER" id="PTHR30535">
    <property type="entry name" value="VITAMIN B12-BINDING PROTEIN"/>
    <property type="match status" value="1"/>
</dbReference>
<dbReference type="Gene3D" id="1.20.58.2180">
    <property type="match status" value="1"/>
</dbReference>
<feature type="compositionally biased region" description="Basic and acidic residues" evidence="2">
    <location>
        <begin position="66"/>
        <end position="75"/>
    </location>
</feature>
<keyword evidence="4" id="KW-1185">Reference proteome</keyword>
<dbReference type="EMBL" id="JACRYT010000004">
    <property type="protein sequence ID" value="MBC6679393.1"/>
    <property type="molecule type" value="Genomic_DNA"/>
</dbReference>
<dbReference type="PROSITE" id="PS51257">
    <property type="entry name" value="PROKAR_LIPOPROTEIN"/>
    <property type="match status" value="1"/>
</dbReference>
<protein>
    <recommendedName>
        <fullName evidence="5">Fe/B12 periplasmic-binding domain-containing protein</fullName>
    </recommendedName>
</protein>
<evidence type="ECO:0000256" key="2">
    <source>
        <dbReference type="SAM" id="MobiDB-lite"/>
    </source>
</evidence>
<name>A0A923SVJ0_9FIRM</name>
<proteinExistence type="inferred from homology"/>
<organism evidence="3 4">
    <name type="scientific">Zhenpiania hominis</name>
    <dbReference type="NCBI Taxonomy" id="2763644"/>
    <lineage>
        <taxon>Bacteria</taxon>
        <taxon>Bacillati</taxon>
        <taxon>Bacillota</taxon>
        <taxon>Clostridia</taxon>
        <taxon>Peptostreptococcales</taxon>
        <taxon>Anaerovoracaceae</taxon>
        <taxon>Zhenpiania</taxon>
    </lineage>
</organism>
<feature type="region of interest" description="Disordered" evidence="2">
    <location>
        <begin position="61"/>
        <end position="166"/>
    </location>
</feature>
<reference evidence="3" key="1">
    <citation type="submission" date="2020-08" db="EMBL/GenBank/DDBJ databases">
        <title>Genome public.</title>
        <authorList>
            <person name="Liu C."/>
            <person name="Sun Q."/>
        </authorList>
    </citation>
    <scope>NUCLEOTIDE SEQUENCE</scope>
    <source>
        <strain evidence="3">BX12</strain>
    </source>
</reference>
<evidence type="ECO:0008006" key="5">
    <source>
        <dbReference type="Google" id="ProtNLM"/>
    </source>
</evidence>
<dbReference type="Gene3D" id="3.40.50.1980">
    <property type="entry name" value="Nitrogenase molybdenum iron protein domain"/>
    <property type="match status" value="2"/>
</dbReference>
<dbReference type="RefSeq" id="WP_187302501.1">
    <property type="nucleotide sequence ID" value="NZ_JACRYT010000004.1"/>
</dbReference>
<feature type="compositionally biased region" description="Basic and acidic residues" evidence="2">
    <location>
        <begin position="99"/>
        <end position="119"/>
    </location>
</feature>
<dbReference type="SUPFAM" id="SSF53807">
    <property type="entry name" value="Helical backbone' metal receptor"/>
    <property type="match status" value="1"/>
</dbReference>
<gene>
    <name evidence="3" type="ORF">H9L42_06095</name>
</gene>
<dbReference type="Proteomes" id="UP000602647">
    <property type="component" value="Unassembled WGS sequence"/>
</dbReference>
<dbReference type="PANTHER" id="PTHR30535:SF34">
    <property type="entry name" value="MOLYBDATE-BINDING PROTEIN MOLA"/>
    <property type="match status" value="1"/>
</dbReference>
<evidence type="ECO:0000256" key="1">
    <source>
        <dbReference type="ARBA" id="ARBA00008814"/>
    </source>
</evidence>
<comment type="caution">
    <text evidence="3">The sequence shown here is derived from an EMBL/GenBank/DDBJ whole genome shotgun (WGS) entry which is preliminary data.</text>
</comment>
<dbReference type="InterPro" id="IPR050902">
    <property type="entry name" value="ABC_Transporter_SBP"/>
</dbReference>
<comment type="similarity">
    <text evidence="1">Belongs to the bacterial solute-binding protein 8 family.</text>
</comment>
<dbReference type="AlphaFoldDB" id="A0A923SVJ0"/>
<accession>A0A923SVJ0</accession>